<dbReference type="PANTHER" id="PTHR47267">
    <property type="match status" value="1"/>
</dbReference>
<dbReference type="InterPro" id="IPR006379">
    <property type="entry name" value="HAD-SF_hydro_IIB"/>
</dbReference>
<dbReference type="InterPro" id="IPR000150">
    <property type="entry name" value="Cof"/>
</dbReference>
<keyword evidence="3 6" id="KW-0378">Hydrolase</keyword>
<organism evidence="6 7">
    <name type="scientific">Oceanivirga miroungae</name>
    <dbReference type="NCBI Taxonomy" id="1130046"/>
    <lineage>
        <taxon>Bacteria</taxon>
        <taxon>Fusobacteriati</taxon>
        <taxon>Fusobacteriota</taxon>
        <taxon>Fusobacteriia</taxon>
        <taxon>Fusobacteriales</taxon>
        <taxon>Leptotrichiaceae</taxon>
        <taxon>Oceanivirga</taxon>
    </lineage>
</organism>
<dbReference type="NCBIfam" id="TIGR01484">
    <property type="entry name" value="HAD-SF-IIB"/>
    <property type="match status" value="1"/>
</dbReference>
<evidence type="ECO:0000313" key="7">
    <source>
        <dbReference type="Proteomes" id="UP000419017"/>
    </source>
</evidence>
<dbReference type="GO" id="GO:0016791">
    <property type="term" value="F:phosphatase activity"/>
    <property type="evidence" value="ECO:0007669"/>
    <property type="project" value="UniProtKB-ARBA"/>
</dbReference>
<dbReference type="SFLD" id="SFLDG01140">
    <property type="entry name" value="C2.B:_Phosphomannomutase_and_P"/>
    <property type="match status" value="1"/>
</dbReference>
<keyword evidence="7" id="KW-1185">Reference proteome</keyword>
<dbReference type="AlphaFoldDB" id="A0A6I8M7W3"/>
<gene>
    <name evidence="6" type="ORF">OMES3154_00784</name>
</gene>
<evidence type="ECO:0000313" key="6">
    <source>
        <dbReference type="EMBL" id="VWL85498.1"/>
    </source>
</evidence>
<keyword evidence="4" id="KW-0460">Magnesium</keyword>
<comment type="similarity">
    <text evidence="5">Belongs to the HAD-like hydrolase superfamily. Cof family.</text>
</comment>
<dbReference type="InterPro" id="IPR036412">
    <property type="entry name" value="HAD-like_sf"/>
</dbReference>
<dbReference type="RefSeq" id="WP_156683489.1">
    <property type="nucleotide sequence ID" value="NZ_CABWIB010000001.1"/>
</dbReference>
<dbReference type="Gene3D" id="3.30.1240.10">
    <property type="match status" value="1"/>
</dbReference>
<sequence>MYNTVISDLDGTLLGENHDISEDSIKLLNYLNKKGVRIILATGRNYVDAKRIAEKLDFTPELITSNGAELTNTNKETVFKKTLDSKIVEGLINLDYKKYDKNTYLNLIEDEMWSGVEAYKEGSKMLEWQDDDWKFYVKEKKDLNINNTDKVFYISDHDKLVLLLEDIKKEFKDSINYAFTLPFCLEIFPNSVDKSEGLKELSKINKVDFENAIAFGDGYNDVNMLKLAKKAYIMGNAPDSLKKELKELEVVDSNANEGLQKKLKEIYGIK</sequence>
<name>A0A6I8M7W3_9FUSO</name>
<dbReference type="NCBIfam" id="TIGR00099">
    <property type="entry name" value="Cof-subfamily"/>
    <property type="match status" value="1"/>
</dbReference>
<keyword evidence="2" id="KW-0479">Metal-binding</keyword>
<dbReference type="SUPFAM" id="SSF56784">
    <property type="entry name" value="HAD-like"/>
    <property type="match status" value="1"/>
</dbReference>
<dbReference type="Gene3D" id="3.40.50.1000">
    <property type="entry name" value="HAD superfamily/HAD-like"/>
    <property type="match status" value="1"/>
</dbReference>
<dbReference type="InterPro" id="IPR023214">
    <property type="entry name" value="HAD_sf"/>
</dbReference>
<reference evidence="6 7" key="1">
    <citation type="submission" date="2019-10" db="EMBL/GenBank/DDBJ databases">
        <authorList>
            <person name="Blom J."/>
        </authorList>
    </citation>
    <scope>NUCLEOTIDE SEQUENCE [LARGE SCALE GENOMIC DNA]</scope>
    <source>
        <strain evidence="6 7">ES3154-GLU</strain>
    </source>
</reference>
<evidence type="ECO:0000256" key="5">
    <source>
        <dbReference type="ARBA" id="ARBA00034778"/>
    </source>
</evidence>
<dbReference type="SFLD" id="SFLDS00003">
    <property type="entry name" value="Haloacid_Dehalogenase"/>
    <property type="match status" value="1"/>
</dbReference>
<dbReference type="Pfam" id="PF08282">
    <property type="entry name" value="Hydrolase_3"/>
    <property type="match status" value="1"/>
</dbReference>
<protein>
    <submittedName>
        <fullName evidence="6">Cof family hydrolase</fullName>
    </submittedName>
</protein>
<accession>A0A6I8M7W3</accession>
<evidence type="ECO:0000256" key="1">
    <source>
        <dbReference type="ARBA" id="ARBA00001946"/>
    </source>
</evidence>
<evidence type="ECO:0000256" key="2">
    <source>
        <dbReference type="ARBA" id="ARBA00022723"/>
    </source>
</evidence>
<evidence type="ECO:0000256" key="4">
    <source>
        <dbReference type="ARBA" id="ARBA00022842"/>
    </source>
</evidence>
<dbReference type="GO" id="GO:0046872">
    <property type="term" value="F:metal ion binding"/>
    <property type="evidence" value="ECO:0007669"/>
    <property type="project" value="UniProtKB-KW"/>
</dbReference>
<evidence type="ECO:0000256" key="3">
    <source>
        <dbReference type="ARBA" id="ARBA00022801"/>
    </source>
</evidence>
<dbReference type="PANTHER" id="PTHR47267:SF4">
    <property type="entry name" value="PYRIDOXAL PHOSPHATE PHOSPHATASE YIGL"/>
    <property type="match status" value="1"/>
</dbReference>
<dbReference type="Proteomes" id="UP000419017">
    <property type="component" value="Unassembled WGS sequence"/>
</dbReference>
<dbReference type="EMBL" id="CABWIB010000001">
    <property type="protein sequence ID" value="VWL85498.1"/>
    <property type="molecule type" value="Genomic_DNA"/>
</dbReference>
<comment type="cofactor">
    <cofactor evidence="1">
        <name>Mg(2+)</name>
        <dbReference type="ChEBI" id="CHEBI:18420"/>
    </cofactor>
</comment>
<proteinExistence type="inferred from homology"/>